<name>A0A364NTZ0_9PROT</name>
<reference evidence="1 2" key="1">
    <citation type="submission" date="2017-11" db="EMBL/GenBank/DDBJ databases">
        <title>Draft genome sequence of magnetotactic bacterium Magnetospirillum kuznetsovii LBB-42.</title>
        <authorList>
            <person name="Grouzdev D.S."/>
            <person name="Rysina M.S."/>
            <person name="Baslerov R.V."/>
            <person name="Koziaeva V."/>
        </authorList>
    </citation>
    <scope>NUCLEOTIDE SEQUENCE [LARGE SCALE GENOMIC DNA]</scope>
    <source>
        <strain evidence="1 2">LBB-42</strain>
    </source>
</reference>
<dbReference type="AlphaFoldDB" id="A0A364NTZ0"/>
<evidence type="ECO:0000313" key="1">
    <source>
        <dbReference type="EMBL" id="RAU20337.1"/>
    </source>
</evidence>
<accession>A0A364NTZ0</accession>
<comment type="caution">
    <text evidence="1">The sequence shown here is derived from an EMBL/GenBank/DDBJ whole genome shotgun (WGS) entry which is preliminary data.</text>
</comment>
<evidence type="ECO:0000313" key="2">
    <source>
        <dbReference type="Proteomes" id="UP000251075"/>
    </source>
</evidence>
<protein>
    <recommendedName>
        <fullName evidence="3">BioF2-like acetyltransferase domain-containing protein</fullName>
    </recommendedName>
</protein>
<dbReference type="SUPFAM" id="SSF55729">
    <property type="entry name" value="Acyl-CoA N-acyltransferases (Nat)"/>
    <property type="match status" value="1"/>
</dbReference>
<keyword evidence="2" id="KW-1185">Reference proteome</keyword>
<dbReference type="EMBL" id="PGTO01000026">
    <property type="protein sequence ID" value="RAU20337.1"/>
    <property type="molecule type" value="Genomic_DNA"/>
</dbReference>
<evidence type="ECO:0008006" key="3">
    <source>
        <dbReference type="Google" id="ProtNLM"/>
    </source>
</evidence>
<sequence length="134" mass="15085">MADDTGAVDCYRAAYFLAQRRPPLPDEMFLRALHEGSIDAFVGHFEGQLAALVLTSHHGSVTYDMATCRDVGSSRPFSHCLVHVAILQAMAKGRRMFHFGPLYEDGDDKMCRIAEFKRGFASSFGEYELMKLFR</sequence>
<gene>
    <name evidence="1" type="ORF">CU669_19015</name>
</gene>
<dbReference type="Gene3D" id="3.40.630.30">
    <property type="match status" value="1"/>
</dbReference>
<organism evidence="1 2">
    <name type="scientific">Paramagnetospirillum kuznetsovii</name>
    <dbReference type="NCBI Taxonomy" id="2053833"/>
    <lineage>
        <taxon>Bacteria</taxon>
        <taxon>Pseudomonadati</taxon>
        <taxon>Pseudomonadota</taxon>
        <taxon>Alphaproteobacteria</taxon>
        <taxon>Rhodospirillales</taxon>
        <taxon>Magnetospirillaceae</taxon>
        <taxon>Paramagnetospirillum</taxon>
    </lineage>
</organism>
<dbReference type="Proteomes" id="UP000251075">
    <property type="component" value="Unassembled WGS sequence"/>
</dbReference>
<proteinExistence type="predicted"/>
<dbReference type="InterPro" id="IPR016181">
    <property type="entry name" value="Acyl_CoA_acyltransferase"/>
</dbReference>